<comment type="caution">
    <text evidence="1">The sequence shown here is derived from an EMBL/GenBank/DDBJ whole genome shotgun (WGS) entry which is preliminary data.</text>
</comment>
<dbReference type="Gene3D" id="3.80.10.10">
    <property type="entry name" value="Ribonuclease Inhibitor"/>
    <property type="match status" value="1"/>
</dbReference>
<name>A0A409YDE2_9AGAR</name>
<dbReference type="SUPFAM" id="SSF52047">
    <property type="entry name" value="RNI-like"/>
    <property type="match status" value="1"/>
</dbReference>
<dbReference type="EMBL" id="NHTK01001278">
    <property type="protein sequence ID" value="PPR01005.1"/>
    <property type="molecule type" value="Genomic_DNA"/>
</dbReference>
<sequence>MLFYSQRVRQLALTNTAATKRMQIDPSLMDNISRLLGNRSLFPRLKLLELAFAMNEGDVVPPLLSGISLFFSETLQTVKLSVSQPPNLLHIPSIAMFIHDLAERTLPRNLKLFQADFMLSADILGPLMGLTHVEVLQFPMTRANALDLTTIQSLLVVKSLIQVLYISHGPSTIIFPPKKQKKNYPAKATIDELRTLSLGSDTQIAPKFFSSFSFPQLQCLQIFFRCSDVGAWPSKQVWDDLFFQIAEACSAICGLWLHLEENNISVGNGVNQNPMPPLLLWQSLKPLLQLQNLTKVKIQGPKVWCLTDDDFLDLTQAWPKLRVLILETEGNPSITHASLIAIAIRLPELKSLTVNNINLKHAHPSALPDDVIDSGLPDHPLTKLCVSEYQWPQNAPIDGPVNVPLIEHPFNLAQFLDTLFPSLCTLNLERIRFHPHVGRSDVWDFILGLQAARKREKAKSGS</sequence>
<organism evidence="1 2">
    <name type="scientific">Panaeolus cyanescens</name>
    <dbReference type="NCBI Taxonomy" id="181874"/>
    <lineage>
        <taxon>Eukaryota</taxon>
        <taxon>Fungi</taxon>
        <taxon>Dikarya</taxon>
        <taxon>Basidiomycota</taxon>
        <taxon>Agaricomycotina</taxon>
        <taxon>Agaricomycetes</taxon>
        <taxon>Agaricomycetidae</taxon>
        <taxon>Agaricales</taxon>
        <taxon>Agaricineae</taxon>
        <taxon>Galeropsidaceae</taxon>
        <taxon>Panaeolus</taxon>
    </lineage>
</organism>
<evidence type="ECO:0000313" key="2">
    <source>
        <dbReference type="Proteomes" id="UP000284842"/>
    </source>
</evidence>
<dbReference type="Proteomes" id="UP000284842">
    <property type="component" value="Unassembled WGS sequence"/>
</dbReference>
<evidence type="ECO:0008006" key="3">
    <source>
        <dbReference type="Google" id="ProtNLM"/>
    </source>
</evidence>
<proteinExistence type="predicted"/>
<reference evidence="1 2" key="1">
    <citation type="journal article" date="2018" name="Evol. Lett.">
        <title>Horizontal gene cluster transfer increased hallucinogenic mushroom diversity.</title>
        <authorList>
            <person name="Reynolds H.T."/>
            <person name="Vijayakumar V."/>
            <person name="Gluck-Thaler E."/>
            <person name="Korotkin H.B."/>
            <person name="Matheny P.B."/>
            <person name="Slot J.C."/>
        </authorList>
    </citation>
    <scope>NUCLEOTIDE SEQUENCE [LARGE SCALE GENOMIC DNA]</scope>
    <source>
        <strain evidence="1 2">2629</strain>
    </source>
</reference>
<accession>A0A409YDE2</accession>
<dbReference type="AlphaFoldDB" id="A0A409YDE2"/>
<dbReference type="InterPro" id="IPR032675">
    <property type="entry name" value="LRR_dom_sf"/>
</dbReference>
<dbReference type="InParanoid" id="A0A409YDE2"/>
<protein>
    <recommendedName>
        <fullName evidence="3">F-box domain-containing protein</fullName>
    </recommendedName>
</protein>
<gene>
    <name evidence="1" type="ORF">CVT24_000585</name>
</gene>
<keyword evidence="2" id="KW-1185">Reference proteome</keyword>
<evidence type="ECO:0000313" key="1">
    <source>
        <dbReference type="EMBL" id="PPR01005.1"/>
    </source>
</evidence>